<dbReference type="Gene3D" id="3.60.90.10">
    <property type="entry name" value="S-adenosylmethionine decarboxylase"/>
    <property type="match status" value="1"/>
</dbReference>
<evidence type="ECO:0000256" key="9">
    <source>
        <dbReference type="ARBA" id="ARBA00023317"/>
    </source>
</evidence>
<evidence type="ECO:0000256" key="7">
    <source>
        <dbReference type="ARBA" id="ARBA00023239"/>
    </source>
</evidence>
<dbReference type="InterPro" id="IPR016067">
    <property type="entry name" value="S-AdoMet_deCO2ase_core"/>
</dbReference>
<comment type="caution">
    <text evidence="10">The sequence shown here is derived from an EMBL/GenBank/DDBJ whole genome shotgun (WGS) entry which is preliminary data.</text>
</comment>
<evidence type="ECO:0000313" key="11">
    <source>
        <dbReference type="Proteomes" id="UP000033870"/>
    </source>
</evidence>
<sequence length="116" mass="13456">MVTKRFHTIFDMEYCNENINNRAKVREFVERLAAAVDMSILEGPIIAEGIEKNPGLSALVIVDFSHISIHTFTKYQEALIDVFSCKEYDRDSVRHVAEEFFSTPQTSIRQKEVWWG</sequence>
<evidence type="ECO:0000256" key="4">
    <source>
        <dbReference type="ARBA" id="ARBA00023066"/>
    </source>
</evidence>
<evidence type="ECO:0000256" key="6">
    <source>
        <dbReference type="ARBA" id="ARBA00023145"/>
    </source>
</evidence>
<keyword evidence="2" id="KW-0210">Decarboxylase</keyword>
<organism evidence="10 11">
    <name type="scientific">Candidatus Magasanikbacteria bacterium GW2011_GWA2_56_11</name>
    <dbReference type="NCBI Taxonomy" id="1619044"/>
    <lineage>
        <taxon>Bacteria</taxon>
        <taxon>Candidatus Magasanikiibacteriota</taxon>
    </lineage>
</organism>
<dbReference type="GO" id="GO:0008295">
    <property type="term" value="P:spermidine biosynthetic process"/>
    <property type="evidence" value="ECO:0007669"/>
    <property type="project" value="UniProtKB-KW"/>
</dbReference>
<reference evidence="10 11" key="1">
    <citation type="journal article" date="2015" name="Nature">
        <title>rRNA introns, odd ribosomes, and small enigmatic genomes across a large radiation of phyla.</title>
        <authorList>
            <person name="Brown C.T."/>
            <person name="Hug L.A."/>
            <person name="Thomas B.C."/>
            <person name="Sharon I."/>
            <person name="Castelle C.J."/>
            <person name="Singh A."/>
            <person name="Wilkins M.J."/>
            <person name="Williams K.H."/>
            <person name="Banfield J.F."/>
        </authorList>
    </citation>
    <scope>NUCLEOTIDE SEQUENCE [LARGE SCALE GENOMIC DNA]</scope>
</reference>
<dbReference type="STRING" id="1619044.UY92_C0014G0067"/>
<dbReference type="PANTHER" id="PTHR33866:SF2">
    <property type="entry name" value="S-ADENOSYLMETHIONINE DECARBOXYLASE PROENZYME"/>
    <property type="match status" value="1"/>
</dbReference>
<name>A0A0G2AKH2_9BACT</name>
<keyword evidence="5" id="KW-0620">Polyamine biosynthesis</keyword>
<evidence type="ECO:0000256" key="2">
    <source>
        <dbReference type="ARBA" id="ARBA00022793"/>
    </source>
</evidence>
<dbReference type="SUPFAM" id="SSF56276">
    <property type="entry name" value="S-adenosylmethionine decarboxylase"/>
    <property type="match status" value="1"/>
</dbReference>
<evidence type="ECO:0000313" key="10">
    <source>
        <dbReference type="EMBL" id="KKW41742.1"/>
    </source>
</evidence>
<gene>
    <name evidence="10" type="ORF">UY92_C0014G0067</name>
</gene>
<keyword evidence="8" id="KW-0704">Schiff base</keyword>
<dbReference type="Pfam" id="PF02675">
    <property type="entry name" value="AdoMet_dc"/>
    <property type="match status" value="1"/>
</dbReference>
<dbReference type="GO" id="GO:0004014">
    <property type="term" value="F:adenosylmethionine decarboxylase activity"/>
    <property type="evidence" value="ECO:0007669"/>
    <property type="project" value="InterPro"/>
</dbReference>
<keyword evidence="4" id="KW-0745">Spermidine biosynthesis</keyword>
<evidence type="ECO:0000256" key="3">
    <source>
        <dbReference type="ARBA" id="ARBA00022813"/>
    </source>
</evidence>
<comment type="cofactor">
    <cofactor evidence="1">
        <name>pyruvate</name>
        <dbReference type="ChEBI" id="CHEBI:15361"/>
    </cofactor>
</comment>
<accession>A0A0G2AKH2</accession>
<protein>
    <submittedName>
        <fullName evidence="10">S-adenosylmethionine decarboxylase proenzyme</fullName>
    </submittedName>
</protein>
<dbReference type="GO" id="GO:0005829">
    <property type="term" value="C:cytosol"/>
    <property type="evidence" value="ECO:0007669"/>
    <property type="project" value="TreeGrafter"/>
</dbReference>
<keyword evidence="3" id="KW-0068">Autocatalytic cleavage</keyword>
<dbReference type="PANTHER" id="PTHR33866">
    <property type="entry name" value="S-ADENOSYLMETHIONINE DECARBOXYLASE PROENZYME"/>
    <property type="match status" value="1"/>
</dbReference>
<keyword evidence="6" id="KW-0865">Zymogen</keyword>
<evidence type="ECO:0000256" key="8">
    <source>
        <dbReference type="ARBA" id="ARBA00023270"/>
    </source>
</evidence>
<evidence type="ECO:0000256" key="1">
    <source>
        <dbReference type="ARBA" id="ARBA00001928"/>
    </source>
</evidence>
<dbReference type="InterPro" id="IPR003826">
    <property type="entry name" value="AdoMetDC_fam_prok"/>
</dbReference>
<dbReference type="Proteomes" id="UP000033870">
    <property type="component" value="Unassembled WGS sequence"/>
</dbReference>
<evidence type="ECO:0000256" key="5">
    <source>
        <dbReference type="ARBA" id="ARBA00023115"/>
    </source>
</evidence>
<keyword evidence="7" id="KW-0456">Lyase</keyword>
<dbReference type="AlphaFoldDB" id="A0A0G2AKH2"/>
<dbReference type="EMBL" id="LCRX01000014">
    <property type="protein sequence ID" value="KKW41742.1"/>
    <property type="molecule type" value="Genomic_DNA"/>
</dbReference>
<proteinExistence type="predicted"/>
<keyword evidence="9" id="KW-0670">Pyruvate</keyword>